<dbReference type="GO" id="GO:0005829">
    <property type="term" value="C:cytosol"/>
    <property type="evidence" value="ECO:0007669"/>
    <property type="project" value="TreeGrafter"/>
</dbReference>
<dbReference type="GO" id="GO:0005654">
    <property type="term" value="C:nucleoplasm"/>
    <property type="evidence" value="ECO:0007669"/>
    <property type="project" value="TreeGrafter"/>
</dbReference>
<feature type="domain" description="Ubiquitin-like" evidence="2">
    <location>
        <begin position="290"/>
        <end position="357"/>
    </location>
</feature>
<dbReference type="GO" id="GO:0043130">
    <property type="term" value="F:ubiquitin binding"/>
    <property type="evidence" value="ECO:0007669"/>
    <property type="project" value="TreeGrafter"/>
</dbReference>
<name>A0AAN9ILE4_CLITE</name>
<proteinExistence type="predicted"/>
<accession>A0AAN9ILE4</accession>
<evidence type="ECO:0000256" key="1">
    <source>
        <dbReference type="SAM" id="MobiDB-lite"/>
    </source>
</evidence>
<feature type="compositionally biased region" description="Pro residues" evidence="1">
    <location>
        <begin position="162"/>
        <end position="172"/>
    </location>
</feature>
<dbReference type="Pfam" id="PF00240">
    <property type="entry name" value="ubiquitin"/>
    <property type="match status" value="1"/>
</dbReference>
<dbReference type="Proteomes" id="UP001359559">
    <property type="component" value="Unassembled WGS sequence"/>
</dbReference>
<comment type="caution">
    <text evidence="3">The sequence shown here is derived from an EMBL/GenBank/DDBJ whole genome shotgun (WGS) entry which is preliminary data.</text>
</comment>
<evidence type="ECO:0000259" key="2">
    <source>
        <dbReference type="PROSITE" id="PS50053"/>
    </source>
</evidence>
<dbReference type="PANTHER" id="PTHR10621:SF38">
    <property type="entry name" value="UBIQUITIN DOMAIN-CONTAINING PROTEIN 7SL RNA1-RELATED"/>
    <property type="match status" value="1"/>
</dbReference>
<dbReference type="AlphaFoldDB" id="A0AAN9ILE4"/>
<dbReference type="PROSITE" id="PS50053">
    <property type="entry name" value="UBIQUITIN_2"/>
    <property type="match status" value="2"/>
</dbReference>
<feature type="region of interest" description="Disordered" evidence="1">
    <location>
        <begin position="69"/>
        <end position="93"/>
    </location>
</feature>
<dbReference type="PANTHER" id="PTHR10621">
    <property type="entry name" value="UV EXCISION REPAIR PROTEIN RAD23"/>
    <property type="match status" value="1"/>
</dbReference>
<protein>
    <recommendedName>
        <fullName evidence="2">Ubiquitin-like domain-containing protein</fullName>
    </recommendedName>
</protein>
<dbReference type="SUPFAM" id="SSF54236">
    <property type="entry name" value="Ubiquitin-like"/>
    <property type="match status" value="2"/>
</dbReference>
<organism evidence="3 4">
    <name type="scientific">Clitoria ternatea</name>
    <name type="common">Butterfly pea</name>
    <dbReference type="NCBI Taxonomy" id="43366"/>
    <lineage>
        <taxon>Eukaryota</taxon>
        <taxon>Viridiplantae</taxon>
        <taxon>Streptophyta</taxon>
        <taxon>Embryophyta</taxon>
        <taxon>Tracheophyta</taxon>
        <taxon>Spermatophyta</taxon>
        <taxon>Magnoliopsida</taxon>
        <taxon>eudicotyledons</taxon>
        <taxon>Gunneridae</taxon>
        <taxon>Pentapetalae</taxon>
        <taxon>rosids</taxon>
        <taxon>fabids</taxon>
        <taxon>Fabales</taxon>
        <taxon>Fabaceae</taxon>
        <taxon>Papilionoideae</taxon>
        <taxon>50 kb inversion clade</taxon>
        <taxon>NPAAA clade</taxon>
        <taxon>indigoferoid/millettioid clade</taxon>
        <taxon>Phaseoleae</taxon>
        <taxon>Clitoria</taxon>
    </lineage>
</organism>
<evidence type="ECO:0000313" key="3">
    <source>
        <dbReference type="EMBL" id="KAK7280196.1"/>
    </source>
</evidence>
<dbReference type="CDD" id="cd17039">
    <property type="entry name" value="Ubl_ubiquitin_like"/>
    <property type="match status" value="2"/>
</dbReference>
<evidence type="ECO:0000313" key="4">
    <source>
        <dbReference type="Proteomes" id="UP001359559"/>
    </source>
</evidence>
<dbReference type="EMBL" id="JAYKXN010000006">
    <property type="protein sequence ID" value="KAK7280196.1"/>
    <property type="molecule type" value="Genomic_DNA"/>
</dbReference>
<reference evidence="3 4" key="1">
    <citation type="submission" date="2024-01" db="EMBL/GenBank/DDBJ databases">
        <title>The genomes of 5 underutilized Papilionoideae crops provide insights into root nodulation and disease resistance.</title>
        <authorList>
            <person name="Yuan L."/>
        </authorList>
    </citation>
    <scope>NUCLEOTIDE SEQUENCE [LARGE SCALE GENOMIC DNA]</scope>
    <source>
        <strain evidence="3">LY-2023</strain>
        <tissue evidence="3">Leaf</tissue>
    </source>
</reference>
<keyword evidence="4" id="KW-1185">Reference proteome</keyword>
<feature type="region of interest" description="Disordered" evidence="1">
    <location>
        <begin position="159"/>
        <end position="181"/>
    </location>
</feature>
<dbReference type="Gene3D" id="3.10.20.90">
    <property type="entry name" value="Phosphatidylinositol 3-kinase Catalytic Subunit, Chain A, domain 1"/>
    <property type="match status" value="1"/>
</dbReference>
<dbReference type="InterPro" id="IPR029071">
    <property type="entry name" value="Ubiquitin-like_domsf"/>
</dbReference>
<dbReference type="GO" id="GO:0043161">
    <property type="term" value="P:proteasome-mediated ubiquitin-dependent protein catabolic process"/>
    <property type="evidence" value="ECO:0007669"/>
    <property type="project" value="TreeGrafter"/>
</dbReference>
<feature type="domain" description="Ubiquitin-like" evidence="2">
    <location>
        <begin position="1"/>
        <end position="57"/>
    </location>
</feature>
<dbReference type="InterPro" id="IPR000626">
    <property type="entry name" value="Ubiquitin-like_dom"/>
</dbReference>
<feature type="compositionally biased region" description="Pro residues" evidence="1">
    <location>
        <begin position="76"/>
        <end position="88"/>
    </location>
</feature>
<gene>
    <name evidence="3" type="ORF">RJT34_25258</name>
</gene>
<dbReference type="GO" id="GO:0031593">
    <property type="term" value="F:polyubiquitin modification-dependent protein binding"/>
    <property type="evidence" value="ECO:0007669"/>
    <property type="project" value="TreeGrafter"/>
</dbReference>
<dbReference type="GO" id="GO:0070628">
    <property type="term" value="F:proteasome binding"/>
    <property type="evidence" value="ECO:0007669"/>
    <property type="project" value="TreeGrafter"/>
</dbReference>
<sequence length="456" mass="50515">MEIIVDEVSSGLSYTVPIKRFDTVFDVKCKVSLKCPINITRHNLLFNGRILSNNEIIWVHPSLVNRSRFQLASSKPPQPQPAPQPSVPSSPEIQELPALPTATEAKAVLDEVLLSSAPPQAQPAPQPSVPSSPEIQELPALPTATKAKAVQDEVLFSSAPPQAQPAPQPSVPSSPETQETQELPALPTATEAKAVLDEVLLSSAPPQAQPAPQPSVPSSPEVQELLALPIATEAKAMLDEFLLSCPEADKLIQELSEFLQSPPPPPEGEKVTSKGTELEDSVLMWSPRRITLRVKVPKVDHRIGVEVDVRDTVRKLKEKILERVEMKGVKPENIVLQMDAEFLENDNELLQDCGVNSDCAKIDVVIENLKVKVLPMRTDEVIETDVYDEDKVEVLRRKLEVWRMALEFPLPRDGGYFFIHKQRVMEENMSFKWHNVQQGDTIDTFDGYVTGEKPTC</sequence>